<dbReference type="Proteomes" id="UP000887013">
    <property type="component" value="Unassembled WGS sequence"/>
</dbReference>
<evidence type="ECO:0000313" key="2">
    <source>
        <dbReference type="Proteomes" id="UP000887013"/>
    </source>
</evidence>
<evidence type="ECO:0000313" key="1">
    <source>
        <dbReference type="EMBL" id="GFS88551.1"/>
    </source>
</evidence>
<proteinExistence type="predicted"/>
<gene>
    <name evidence="1" type="ORF">NPIL_556681</name>
</gene>
<name>A0A8X6N1K1_NEPPI</name>
<sequence>MCLWLRCYSHLPVVNQQSKEHTEWFKFEVSLERSMREAVNVTVILAVLVESSTVRAIPVSNIYTRGGLKVDVTDKKGSRTRFEQY</sequence>
<comment type="caution">
    <text evidence="1">The sequence shown here is derived from an EMBL/GenBank/DDBJ whole genome shotgun (WGS) entry which is preliminary data.</text>
</comment>
<organism evidence="1 2">
    <name type="scientific">Nephila pilipes</name>
    <name type="common">Giant wood spider</name>
    <name type="synonym">Nephila maculata</name>
    <dbReference type="NCBI Taxonomy" id="299642"/>
    <lineage>
        <taxon>Eukaryota</taxon>
        <taxon>Metazoa</taxon>
        <taxon>Ecdysozoa</taxon>
        <taxon>Arthropoda</taxon>
        <taxon>Chelicerata</taxon>
        <taxon>Arachnida</taxon>
        <taxon>Araneae</taxon>
        <taxon>Araneomorphae</taxon>
        <taxon>Entelegynae</taxon>
        <taxon>Araneoidea</taxon>
        <taxon>Nephilidae</taxon>
        <taxon>Nephila</taxon>
    </lineage>
</organism>
<protein>
    <submittedName>
        <fullName evidence="1">Uncharacterized protein</fullName>
    </submittedName>
</protein>
<dbReference type="AlphaFoldDB" id="A0A8X6N1K1"/>
<accession>A0A8X6N1K1</accession>
<reference evidence="1" key="1">
    <citation type="submission" date="2020-08" db="EMBL/GenBank/DDBJ databases">
        <title>Multicomponent nature underlies the extraordinary mechanical properties of spider dragline silk.</title>
        <authorList>
            <person name="Kono N."/>
            <person name="Nakamura H."/>
            <person name="Mori M."/>
            <person name="Yoshida Y."/>
            <person name="Ohtoshi R."/>
            <person name="Malay A.D."/>
            <person name="Moran D.A.P."/>
            <person name="Tomita M."/>
            <person name="Numata K."/>
            <person name="Arakawa K."/>
        </authorList>
    </citation>
    <scope>NUCLEOTIDE SEQUENCE</scope>
</reference>
<keyword evidence="2" id="KW-1185">Reference proteome</keyword>
<dbReference type="EMBL" id="BMAW01099143">
    <property type="protein sequence ID" value="GFS88551.1"/>
    <property type="molecule type" value="Genomic_DNA"/>
</dbReference>